<feature type="compositionally biased region" description="Acidic residues" evidence="3">
    <location>
        <begin position="1"/>
        <end position="18"/>
    </location>
</feature>
<gene>
    <name evidence="4" type="ORF">H6P81_008337</name>
</gene>
<comment type="similarity">
    <text evidence="1 2">Belongs to the endosulfine family.</text>
</comment>
<evidence type="ECO:0000256" key="3">
    <source>
        <dbReference type="SAM" id="MobiDB-lite"/>
    </source>
</evidence>
<dbReference type="InterPro" id="IPR006760">
    <property type="entry name" value="Endosulphine"/>
</dbReference>
<evidence type="ECO:0000256" key="1">
    <source>
        <dbReference type="ARBA" id="ARBA00010520"/>
    </source>
</evidence>
<proteinExistence type="inferred from homology"/>
<dbReference type="PANTHER" id="PTHR10358:SF6">
    <property type="entry name" value="ENDOSULFINE, ISOFORM A"/>
    <property type="match status" value="1"/>
</dbReference>
<feature type="compositionally biased region" description="Basic and acidic residues" evidence="3">
    <location>
        <begin position="50"/>
        <end position="61"/>
    </location>
</feature>
<dbReference type="GO" id="GO:0004864">
    <property type="term" value="F:protein phosphatase inhibitor activity"/>
    <property type="evidence" value="ECO:0007669"/>
    <property type="project" value="TreeGrafter"/>
</dbReference>
<evidence type="ECO:0008006" key="6">
    <source>
        <dbReference type="Google" id="ProtNLM"/>
    </source>
</evidence>
<dbReference type="PANTHER" id="PTHR10358">
    <property type="entry name" value="ENDOSULFINE"/>
    <property type="match status" value="1"/>
</dbReference>
<dbReference type="Pfam" id="PF04667">
    <property type="entry name" value="Endosulfine"/>
    <property type="match status" value="1"/>
</dbReference>
<dbReference type="GO" id="GO:0005737">
    <property type="term" value="C:cytoplasm"/>
    <property type="evidence" value="ECO:0007669"/>
    <property type="project" value="TreeGrafter"/>
</dbReference>
<sequence>MSTENEENAMPSSEEEEEAIKKKYGGLLPKKPPLISKDNERAYFDSADWALEKQGGKKEQAPDGSEALPPKLQPTPQDQVRSRKSAYAPAEGEA</sequence>
<dbReference type="AlphaFoldDB" id="A0AAV7F796"/>
<accession>A0AAV7F796</accession>
<name>A0AAV7F796_ARIFI</name>
<evidence type="ECO:0000313" key="4">
    <source>
        <dbReference type="EMBL" id="KAG9455433.1"/>
    </source>
</evidence>
<evidence type="ECO:0000313" key="5">
    <source>
        <dbReference type="Proteomes" id="UP000825729"/>
    </source>
</evidence>
<feature type="region of interest" description="Disordered" evidence="3">
    <location>
        <begin position="1"/>
        <end position="94"/>
    </location>
</feature>
<evidence type="ECO:0000256" key="2">
    <source>
        <dbReference type="RuleBase" id="RU363120"/>
    </source>
</evidence>
<reference evidence="4 5" key="1">
    <citation type="submission" date="2021-07" db="EMBL/GenBank/DDBJ databases">
        <title>The Aristolochia fimbriata genome: insights into angiosperm evolution, floral development and chemical biosynthesis.</title>
        <authorList>
            <person name="Jiao Y."/>
        </authorList>
    </citation>
    <scope>NUCLEOTIDE SEQUENCE [LARGE SCALE GENOMIC DNA]</scope>
    <source>
        <strain evidence="4">IBCAS-2021</strain>
        <tissue evidence="4">Leaf</tissue>
    </source>
</reference>
<comment type="caution">
    <text evidence="4">The sequence shown here is derived from an EMBL/GenBank/DDBJ whole genome shotgun (WGS) entry which is preliminary data.</text>
</comment>
<keyword evidence="5" id="KW-1185">Reference proteome</keyword>
<protein>
    <recommendedName>
        <fullName evidence="6">cAMP-regulated phosphoprotein 19-related protein</fullName>
    </recommendedName>
</protein>
<dbReference type="Proteomes" id="UP000825729">
    <property type="component" value="Unassembled WGS sequence"/>
</dbReference>
<organism evidence="4 5">
    <name type="scientific">Aristolochia fimbriata</name>
    <name type="common">White veined hardy Dutchman's pipe vine</name>
    <dbReference type="NCBI Taxonomy" id="158543"/>
    <lineage>
        <taxon>Eukaryota</taxon>
        <taxon>Viridiplantae</taxon>
        <taxon>Streptophyta</taxon>
        <taxon>Embryophyta</taxon>
        <taxon>Tracheophyta</taxon>
        <taxon>Spermatophyta</taxon>
        <taxon>Magnoliopsida</taxon>
        <taxon>Magnoliidae</taxon>
        <taxon>Piperales</taxon>
        <taxon>Aristolochiaceae</taxon>
        <taxon>Aristolochia</taxon>
    </lineage>
</organism>
<dbReference type="EMBL" id="JAINDJ010000003">
    <property type="protein sequence ID" value="KAG9455433.1"/>
    <property type="molecule type" value="Genomic_DNA"/>
</dbReference>